<comment type="caution">
    <text evidence="6">The sequence shown here is derived from an EMBL/GenBank/DDBJ whole genome shotgun (WGS) entry which is preliminary data.</text>
</comment>
<evidence type="ECO:0000256" key="4">
    <source>
        <dbReference type="ARBA" id="ARBA00022840"/>
    </source>
</evidence>
<feature type="domain" description="ABC transporter" evidence="5">
    <location>
        <begin position="4"/>
        <end position="229"/>
    </location>
</feature>
<dbReference type="PROSITE" id="PS00211">
    <property type="entry name" value="ABC_TRANSPORTER_1"/>
    <property type="match status" value="1"/>
</dbReference>
<evidence type="ECO:0000256" key="2">
    <source>
        <dbReference type="ARBA" id="ARBA00022448"/>
    </source>
</evidence>
<dbReference type="GO" id="GO:0016887">
    <property type="term" value="F:ATP hydrolysis activity"/>
    <property type="evidence" value="ECO:0007669"/>
    <property type="project" value="InterPro"/>
</dbReference>
<keyword evidence="4 6" id="KW-0067">ATP-binding</keyword>
<dbReference type="Proteomes" id="UP000011205">
    <property type="component" value="Unassembled WGS sequence"/>
</dbReference>
<comment type="similarity">
    <text evidence="1">Belongs to the ABC transporter superfamily.</text>
</comment>
<dbReference type="PANTHER" id="PTHR43335">
    <property type="entry name" value="ABC TRANSPORTER, ATP-BINDING PROTEIN"/>
    <property type="match status" value="1"/>
</dbReference>
<dbReference type="InterPro" id="IPR027417">
    <property type="entry name" value="P-loop_NTPase"/>
</dbReference>
<dbReference type="InterPro" id="IPR003593">
    <property type="entry name" value="AAA+_ATPase"/>
</dbReference>
<dbReference type="RefSeq" id="WP_003998344.1">
    <property type="nucleotide sequence ID" value="NZ_AMLP01000097.1"/>
</dbReference>
<sequence length="319" mass="33599">MSTIEIADLTKAYGKKRVVDGLSFTVRPGSVTGFLGPNGAGKSTTLRMTLGLTRPDSGTARIQGRSYHAHEEPLRVVGALLDARWAHPKRSARAHLTWLAHSNRIPVSRVAEVLTRVGLIDVADQRVGGFSLGMSQRLGLAGALLGDPGILILDEPANGLDPEGIAWMRGLLRQLAAEGRSVLVSSHLLAEMAQLADEVVVIGRGQLIKQCSIAELTTVDATVQGEVLVRGPEPGRLRELLTHAGATVADGVPGADPSAPPLLVTGLSCEDIGRAVAGAGLVVFELTPRRGTVEDAYLQLTGSSVEYRGSVRPAEERAV</sequence>
<keyword evidence="2" id="KW-0813">Transport</keyword>
<dbReference type="GO" id="GO:0005524">
    <property type="term" value="F:ATP binding"/>
    <property type="evidence" value="ECO:0007669"/>
    <property type="project" value="UniProtKB-KW"/>
</dbReference>
<protein>
    <submittedName>
        <fullName evidence="6">Putative ABC transporter ATP-binding protein</fullName>
    </submittedName>
</protein>
<evidence type="ECO:0000259" key="5">
    <source>
        <dbReference type="PROSITE" id="PS50893"/>
    </source>
</evidence>
<dbReference type="EMBL" id="AMLP01000097">
    <property type="protein sequence ID" value="ELS56030.1"/>
    <property type="molecule type" value="Genomic_DNA"/>
</dbReference>
<evidence type="ECO:0000256" key="3">
    <source>
        <dbReference type="ARBA" id="ARBA00022741"/>
    </source>
</evidence>
<dbReference type="PANTHER" id="PTHR43335:SF4">
    <property type="entry name" value="ABC TRANSPORTER, ATP-BINDING PROTEIN"/>
    <property type="match status" value="1"/>
</dbReference>
<evidence type="ECO:0000256" key="1">
    <source>
        <dbReference type="ARBA" id="ARBA00005417"/>
    </source>
</evidence>
<name>L8PHX5_STRVR</name>
<proteinExistence type="inferred from homology"/>
<dbReference type="SMART" id="SM00382">
    <property type="entry name" value="AAA"/>
    <property type="match status" value="1"/>
</dbReference>
<organism evidence="6 7">
    <name type="scientific">Streptomyces viridochromogenes Tue57</name>
    <dbReference type="NCBI Taxonomy" id="1160705"/>
    <lineage>
        <taxon>Bacteria</taxon>
        <taxon>Bacillati</taxon>
        <taxon>Actinomycetota</taxon>
        <taxon>Actinomycetes</taxon>
        <taxon>Kitasatosporales</taxon>
        <taxon>Streptomycetaceae</taxon>
        <taxon>Streptomyces</taxon>
    </lineage>
</organism>
<dbReference type="Gene3D" id="3.40.50.300">
    <property type="entry name" value="P-loop containing nucleotide triphosphate hydrolases"/>
    <property type="match status" value="1"/>
</dbReference>
<dbReference type="PROSITE" id="PS50893">
    <property type="entry name" value="ABC_TRANSPORTER_2"/>
    <property type="match status" value="1"/>
</dbReference>
<dbReference type="Pfam" id="PF00005">
    <property type="entry name" value="ABC_tran"/>
    <property type="match status" value="1"/>
</dbReference>
<reference evidence="6 7" key="1">
    <citation type="journal article" date="2013" name="Genome Announc.">
        <title>Draft Genome Sequence of Streptomyces viridochromogenes Strain Tu57, Producer of Avilamycin.</title>
        <authorList>
            <person name="Gruning B.A."/>
            <person name="Erxleben A."/>
            <person name="Hahnlein A."/>
            <person name="Gunther S."/>
        </authorList>
    </citation>
    <scope>NUCLEOTIDE SEQUENCE [LARGE SCALE GENOMIC DNA]</scope>
    <source>
        <strain evidence="6 7">Tue57</strain>
    </source>
</reference>
<dbReference type="PATRIC" id="fig|1160705.3.peg.2981"/>
<accession>L8PHX5</accession>
<keyword evidence="3" id="KW-0547">Nucleotide-binding</keyword>
<gene>
    <name evidence="6" type="ORF">STVIR_3006</name>
</gene>
<dbReference type="AlphaFoldDB" id="L8PHX5"/>
<evidence type="ECO:0000313" key="6">
    <source>
        <dbReference type="EMBL" id="ELS56030.1"/>
    </source>
</evidence>
<dbReference type="InterPro" id="IPR017871">
    <property type="entry name" value="ABC_transporter-like_CS"/>
</dbReference>
<dbReference type="InterPro" id="IPR003439">
    <property type="entry name" value="ABC_transporter-like_ATP-bd"/>
</dbReference>
<dbReference type="SUPFAM" id="SSF52540">
    <property type="entry name" value="P-loop containing nucleoside triphosphate hydrolases"/>
    <property type="match status" value="1"/>
</dbReference>
<evidence type="ECO:0000313" key="7">
    <source>
        <dbReference type="Proteomes" id="UP000011205"/>
    </source>
</evidence>